<dbReference type="GO" id="GO:0005764">
    <property type="term" value="C:lysosome"/>
    <property type="evidence" value="ECO:0007669"/>
    <property type="project" value="TreeGrafter"/>
</dbReference>
<comment type="similarity">
    <text evidence="1">Belongs to the peptidase A1 family.</text>
</comment>
<dbReference type="AlphaFoldDB" id="A0A3P7JBN5"/>
<gene>
    <name evidence="3" type="ORF">SVUK_LOCUS8565</name>
</gene>
<keyword evidence="4" id="KW-1185">Reference proteome</keyword>
<sequence length="89" mass="10106">YFPQYEAYTVPCKAQPLNIYIYIGNNKYSVKAANYKIEIPPDVCLFAVNPVISGGFSTPWILGTPFIREVCHVYDIENKKIGFAIPRSE</sequence>
<dbReference type="OrthoDB" id="5794195at2759"/>
<dbReference type="PANTHER" id="PTHR47966">
    <property type="entry name" value="BETA-SITE APP-CLEAVING ENZYME, ISOFORM A-RELATED"/>
    <property type="match status" value="1"/>
</dbReference>
<dbReference type="Pfam" id="PF00026">
    <property type="entry name" value="Asp"/>
    <property type="match status" value="1"/>
</dbReference>
<accession>A0A3P7JBN5</accession>
<dbReference type="Gene3D" id="2.40.70.10">
    <property type="entry name" value="Acid Proteases"/>
    <property type="match status" value="1"/>
</dbReference>
<reference evidence="3 4" key="1">
    <citation type="submission" date="2018-11" db="EMBL/GenBank/DDBJ databases">
        <authorList>
            <consortium name="Pathogen Informatics"/>
        </authorList>
    </citation>
    <scope>NUCLEOTIDE SEQUENCE [LARGE SCALE GENOMIC DNA]</scope>
</reference>
<dbReference type="GO" id="GO:0006508">
    <property type="term" value="P:proteolysis"/>
    <property type="evidence" value="ECO:0007669"/>
    <property type="project" value="InterPro"/>
</dbReference>
<protein>
    <recommendedName>
        <fullName evidence="2">Peptidase A1 domain-containing protein</fullName>
    </recommendedName>
</protein>
<dbReference type="GO" id="GO:0004190">
    <property type="term" value="F:aspartic-type endopeptidase activity"/>
    <property type="evidence" value="ECO:0007669"/>
    <property type="project" value="InterPro"/>
</dbReference>
<feature type="non-terminal residue" evidence="3">
    <location>
        <position position="1"/>
    </location>
</feature>
<evidence type="ECO:0000256" key="1">
    <source>
        <dbReference type="ARBA" id="ARBA00007447"/>
    </source>
</evidence>
<dbReference type="PROSITE" id="PS51767">
    <property type="entry name" value="PEPTIDASE_A1"/>
    <property type="match status" value="1"/>
</dbReference>
<feature type="domain" description="Peptidase A1" evidence="2">
    <location>
        <begin position="1"/>
        <end position="84"/>
    </location>
</feature>
<evidence type="ECO:0000259" key="2">
    <source>
        <dbReference type="PROSITE" id="PS51767"/>
    </source>
</evidence>
<organism evidence="3 4">
    <name type="scientific">Strongylus vulgaris</name>
    <name type="common">Blood worm</name>
    <dbReference type="NCBI Taxonomy" id="40348"/>
    <lineage>
        <taxon>Eukaryota</taxon>
        <taxon>Metazoa</taxon>
        <taxon>Ecdysozoa</taxon>
        <taxon>Nematoda</taxon>
        <taxon>Chromadorea</taxon>
        <taxon>Rhabditida</taxon>
        <taxon>Rhabditina</taxon>
        <taxon>Rhabditomorpha</taxon>
        <taxon>Strongyloidea</taxon>
        <taxon>Strongylidae</taxon>
        <taxon>Strongylus</taxon>
    </lineage>
</organism>
<proteinExistence type="inferred from homology"/>
<dbReference type="SUPFAM" id="SSF50630">
    <property type="entry name" value="Acid proteases"/>
    <property type="match status" value="1"/>
</dbReference>
<name>A0A3P7JBN5_STRVU</name>
<dbReference type="Proteomes" id="UP000270094">
    <property type="component" value="Unassembled WGS sequence"/>
</dbReference>
<dbReference type="InterPro" id="IPR021109">
    <property type="entry name" value="Peptidase_aspartic_dom_sf"/>
</dbReference>
<evidence type="ECO:0000313" key="4">
    <source>
        <dbReference type="Proteomes" id="UP000270094"/>
    </source>
</evidence>
<dbReference type="InterPro" id="IPR001461">
    <property type="entry name" value="Aspartic_peptidase_A1"/>
</dbReference>
<evidence type="ECO:0000313" key="3">
    <source>
        <dbReference type="EMBL" id="VDM73567.1"/>
    </source>
</evidence>
<dbReference type="EMBL" id="UYYB01031360">
    <property type="protein sequence ID" value="VDM73567.1"/>
    <property type="molecule type" value="Genomic_DNA"/>
</dbReference>
<dbReference type="InterPro" id="IPR033121">
    <property type="entry name" value="PEPTIDASE_A1"/>
</dbReference>
<dbReference type="PANTHER" id="PTHR47966:SF45">
    <property type="entry name" value="PEPTIDASE A1 DOMAIN-CONTAINING PROTEIN"/>
    <property type="match status" value="1"/>
</dbReference>